<proteinExistence type="inferred from homology"/>
<dbReference type="OrthoDB" id="331948at2759"/>
<dbReference type="InterPro" id="IPR001594">
    <property type="entry name" value="Palmitoyltrfase_DHHC"/>
</dbReference>
<dbReference type="VEuPathDB" id="TrichDB:TVAG_417920"/>
<dbReference type="AlphaFoldDB" id="A2EDB2"/>
<evidence type="ECO:0000256" key="8">
    <source>
        <dbReference type="SAM" id="MobiDB-lite"/>
    </source>
</evidence>
<keyword evidence="2 7" id="KW-0808">Transferase</keyword>
<dbReference type="EC" id="2.3.1.225" evidence="7"/>
<evidence type="ECO:0000256" key="7">
    <source>
        <dbReference type="RuleBase" id="RU079119"/>
    </source>
</evidence>
<keyword evidence="5 7" id="KW-0472">Membrane</keyword>
<comment type="subcellular location">
    <subcellularLocation>
        <location evidence="1">Membrane</location>
        <topology evidence="1">Multi-pass membrane protein</topology>
    </subcellularLocation>
</comment>
<keyword evidence="11" id="KW-1185">Reference proteome</keyword>
<dbReference type="EMBL" id="DS113359">
    <property type="protein sequence ID" value="EAY09370.1"/>
    <property type="molecule type" value="Genomic_DNA"/>
</dbReference>
<dbReference type="GO" id="GO:0019706">
    <property type="term" value="F:protein-cysteine S-palmitoyltransferase activity"/>
    <property type="evidence" value="ECO:0000318"/>
    <property type="project" value="GO_Central"/>
</dbReference>
<dbReference type="eggNOG" id="KOG1315">
    <property type="taxonomic scope" value="Eukaryota"/>
</dbReference>
<accession>A2EDB2</accession>
<dbReference type="VEuPathDB" id="TrichDB:TVAGG3_0876060"/>
<dbReference type="FunCoup" id="A2EDB2">
    <property type="interactions" value="211"/>
</dbReference>
<reference evidence="10" key="2">
    <citation type="journal article" date="2007" name="Science">
        <title>Draft genome sequence of the sexually transmitted pathogen Trichomonas vaginalis.</title>
        <authorList>
            <person name="Carlton J.M."/>
            <person name="Hirt R.P."/>
            <person name="Silva J.C."/>
            <person name="Delcher A.L."/>
            <person name="Schatz M."/>
            <person name="Zhao Q."/>
            <person name="Wortman J.R."/>
            <person name="Bidwell S.L."/>
            <person name="Alsmark U.C.M."/>
            <person name="Besteiro S."/>
            <person name="Sicheritz-Ponten T."/>
            <person name="Noel C.J."/>
            <person name="Dacks J.B."/>
            <person name="Foster P.G."/>
            <person name="Simillion C."/>
            <person name="Van de Peer Y."/>
            <person name="Miranda-Saavedra D."/>
            <person name="Barton G.J."/>
            <person name="Westrop G.D."/>
            <person name="Mueller S."/>
            <person name="Dessi D."/>
            <person name="Fiori P.L."/>
            <person name="Ren Q."/>
            <person name="Paulsen I."/>
            <person name="Zhang H."/>
            <person name="Bastida-Corcuera F.D."/>
            <person name="Simoes-Barbosa A."/>
            <person name="Brown M.T."/>
            <person name="Hayes R.D."/>
            <person name="Mukherjee M."/>
            <person name="Okumura C.Y."/>
            <person name="Schneider R."/>
            <person name="Smith A.J."/>
            <person name="Vanacova S."/>
            <person name="Villalvazo M."/>
            <person name="Haas B.J."/>
            <person name="Pertea M."/>
            <person name="Feldblyum T.V."/>
            <person name="Utterback T.R."/>
            <person name="Shu C.L."/>
            <person name="Osoegawa K."/>
            <person name="de Jong P.J."/>
            <person name="Hrdy I."/>
            <person name="Horvathova L."/>
            <person name="Zubacova Z."/>
            <person name="Dolezal P."/>
            <person name="Malik S.B."/>
            <person name="Logsdon J.M. Jr."/>
            <person name="Henze K."/>
            <person name="Gupta A."/>
            <person name="Wang C.C."/>
            <person name="Dunne R.L."/>
            <person name="Upcroft J.A."/>
            <person name="Upcroft P."/>
            <person name="White O."/>
            <person name="Salzberg S.L."/>
            <person name="Tang P."/>
            <person name="Chiu C.-H."/>
            <person name="Lee Y.-S."/>
            <person name="Embley T.M."/>
            <person name="Coombs G.H."/>
            <person name="Mottram J.C."/>
            <person name="Tachezy J."/>
            <person name="Fraser-Liggett C.M."/>
            <person name="Johnson P.J."/>
        </authorList>
    </citation>
    <scope>NUCLEOTIDE SEQUENCE [LARGE SCALE GENOMIC DNA]</scope>
    <source>
        <strain evidence="10">G3</strain>
    </source>
</reference>
<feature type="compositionally biased region" description="Polar residues" evidence="8">
    <location>
        <begin position="267"/>
        <end position="285"/>
    </location>
</feature>
<dbReference type="SMR" id="A2EDB2"/>
<evidence type="ECO:0000256" key="5">
    <source>
        <dbReference type="ARBA" id="ARBA00023136"/>
    </source>
</evidence>
<gene>
    <name evidence="10" type="ORF">TVAG_417920</name>
</gene>
<evidence type="ECO:0000256" key="2">
    <source>
        <dbReference type="ARBA" id="ARBA00022679"/>
    </source>
</evidence>
<keyword evidence="3 7" id="KW-0812">Transmembrane</keyword>
<dbReference type="PANTHER" id="PTHR22883">
    <property type="entry name" value="ZINC FINGER DHHC DOMAIN CONTAINING PROTEIN"/>
    <property type="match status" value="1"/>
</dbReference>
<dbReference type="KEGG" id="tva:4767287"/>
<evidence type="ECO:0000259" key="9">
    <source>
        <dbReference type="Pfam" id="PF01529"/>
    </source>
</evidence>
<name>A2EDB2_TRIV3</name>
<evidence type="ECO:0000256" key="3">
    <source>
        <dbReference type="ARBA" id="ARBA00022692"/>
    </source>
</evidence>
<reference evidence="10" key="1">
    <citation type="submission" date="2006-10" db="EMBL/GenBank/DDBJ databases">
        <authorList>
            <person name="Amadeo P."/>
            <person name="Zhao Q."/>
            <person name="Wortman J."/>
            <person name="Fraser-Liggett C."/>
            <person name="Carlton J."/>
        </authorList>
    </citation>
    <scope>NUCLEOTIDE SEQUENCE</scope>
    <source>
        <strain evidence="10">G3</strain>
    </source>
</reference>
<evidence type="ECO:0000256" key="1">
    <source>
        <dbReference type="ARBA" id="ARBA00004141"/>
    </source>
</evidence>
<comment type="domain">
    <text evidence="7">The DHHC domain is required for palmitoyltransferase activity.</text>
</comment>
<evidence type="ECO:0000256" key="4">
    <source>
        <dbReference type="ARBA" id="ARBA00022989"/>
    </source>
</evidence>
<sequence length="294" mass="33696">MVYWAPFRCADISARIIMILIYLFVTCTAIAFVFARYSSFPSKVRPYYFLVLILYIVFSVLWITAHINLSWLDAGSVERELEVYKNSPLSAQLEDRIANFSLCKKCHLPKSKRTHHCSQCKKCYFRFDHHCPAIGNCVALKNMKPFILFMVYSCFLVITAGSSALLYLGEDDSDMKIIYWLIFGSCCAMGIYVACFGLSFCGNTCNDHTTLEGIAKEDKHKYSLGSLTNFKQIFGEHWYEWFIPTQNKFGGFVWAQIHEEIDNRIQEATQQHDSSNTNPQPSDQQPDAPLTPEA</sequence>
<feature type="transmembrane region" description="Helical" evidence="7">
    <location>
        <begin position="177"/>
        <end position="200"/>
    </location>
</feature>
<dbReference type="Proteomes" id="UP000001542">
    <property type="component" value="Unassembled WGS sequence"/>
</dbReference>
<keyword evidence="4 7" id="KW-1133">Transmembrane helix</keyword>
<dbReference type="STRING" id="5722.A2EDB2"/>
<comment type="catalytic activity">
    <reaction evidence="7">
        <text>L-cysteinyl-[protein] + hexadecanoyl-CoA = S-hexadecanoyl-L-cysteinyl-[protein] + CoA</text>
        <dbReference type="Rhea" id="RHEA:36683"/>
        <dbReference type="Rhea" id="RHEA-COMP:10131"/>
        <dbReference type="Rhea" id="RHEA-COMP:11032"/>
        <dbReference type="ChEBI" id="CHEBI:29950"/>
        <dbReference type="ChEBI" id="CHEBI:57287"/>
        <dbReference type="ChEBI" id="CHEBI:57379"/>
        <dbReference type="ChEBI" id="CHEBI:74151"/>
        <dbReference type="EC" id="2.3.1.225"/>
    </reaction>
</comment>
<comment type="similarity">
    <text evidence="7">Belongs to the DHHC palmitoyltransferase family.</text>
</comment>
<dbReference type="GO" id="GO:0006612">
    <property type="term" value="P:protein targeting to membrane"/>
    <property type="evidence" value="ECO:0000318"/>
    <property type="project" value="GO_Central"/>
</dbReference>
<feature type="region of interest" description="Disordered" evidence="8">
    <location>
        <begin position="267"/>
        <end position="294"/>
    </location>
</feature>
<organism evidence="10 11">
    <name type="scientific">Trichomonas vaginalis (strain ATCC PRA-98 / G3)</name>
    <dbReference type="NCBI Taxonomy" id="412133"/>
    <lineage>
        <taxon>Eukaryota</taxon>
        <taxon>Metamonada</taxon>
        <taxon>Parabasalia</taxon>
        <taxon>Trichomonadida</taxon>
        <taxon>Trichomonadidae</taxon>
        <taxon>Trichomonas</taxon>
    </lineage>
</organism>
<dbReference type="RefSeq" id="XP_001321593.1">
    <property type="nucleotide sequence ID" value="XM_001321558.1"/>
</dbReference>
<evidence type="ECO:0000313" key="11">
    <source>
        <dbReference type="Proteomes" id="UP000001542"/>
    </source>
</evidence>
<dbReference type="GO" id="GO:0005794">
    <property type="term" value="C:Golgi apparatus"/>
    <property type="evidence" value="ECO:0000318"/>
    <property type="project" value="GO_Central"/>
</dbReference>
<protein>
    <recommendedName>
        <fullName evidence="7">Palmitoyltransferase</fullName>
        <ecNumber evidence="7">2.3.1.225</ecNumber>
    </recommendedName>
</protein>
<dbReference type="InParanoid" id="A2EDB2"/>
<dbReference type="GO" id="GO:0016020">
    <property type="term" value="C:membrane"/>
    <property type="evidence" value="ECO:0007669"/>
    <property type="project" value="UniProtKB-SubCell"/>
</dbReference>
<keyword evidence="6 7" id="KW-0012">Acyltransferase</keyword>
<evidence type="ECO:0000256" key="6">
    <source>
        <dbReference type="ARBA" id="ARBA00023315"/>
    </source>
</evidence>
<dbReference type="OMA" id="CKECIFR"/>
<dbReference type="Pfam" id="PF01529">
    <property type="entry name" value="DHHC"/>
    <property type="match status" value="1"/>
</dbReference>
<feature type="transmembrane region" description="Helical" evidence="7">
    <location>
        <begin position="12"/>
        <end position="35"/>
    </location>
</feature>
<feature type="transmembrane region" description="Helical" evidence="7">
    <location>
        <begin position="146"/>
        <end position="168"/>
    </location>
</feature>
<dbReference type="PROSITE" id="PS50216">
    <property type="entry name" value="DHHC"/>
    <property type="match status" value="1"/>
</dbReference>
<feature type="transmembrane region" description="Helical" evidence="7">
    <location>
        <begin position="47"/>
        <end position="67"/>
    </location>
</feature>
<dbReference type="GO" id="GO:0005783">
    <property type="term" value="C:endoplasmic reticulum"/>
    <property type="evidence" value="ECO:0000318"/>
    <property type="project" value="GO_Central"/>
</dbReference>
<dbReference type="InterPro" id="IPR039859">
    <property type="entry name" value="PFA4/ZDH16/20/ERF2-like"/>
</dbReference>
<evidence type="ECO:0000313" key="10">
    <source>
        <dbReference type="EMBL" id="EAY09370.1"/>
    </source>
</evidence>
<dbReference type="PANTHER" id="PTHR22883:SF445">
    <property type="entry name" value="PALMITOYLTRANSFERASE"/>
    <property type="match status" value="1"/>
</dbReference>
<feature type="domain" description="Palmitoyltransferase DHHC" evidence="9">
    <location>
        <begin position="101"/>
        <end position="211"/>
    </location>
</feature>